<dbReference type="Proteomes" id="UP000790377">
    <property type="component" value="Unassembled WGS sequence"/>
</dbReference>
<sequence>MPAYARSGGHIDLHHDTRPPERPQTPFKYSFSSTPLKTKKQRQHIWMDRVISDELKNVKIMADAQSFLDFLFPNSVTFANVKDRTSISKVFKILSQTTGRTSLYSKRKWSTKTSLCPEFGTEWTRQTEPNFAAFLNKILSTVASNLSLGKWRTWTAKYATQHVTNTASARKPDLLLMDGPAVPGDWRCIRVVGEMKQADSPAANTSAYKNLAEKSNFIFSAQDNRRFVLSVAFCGPTMSLILLDRGGFIQTTCFNIHKQPKLFLHALLALSFADLNHIGYDATITSPGLADVQTRQIAIHNQVSYQMRAVLFIADSIVGRGTVVWMAERKADLDVDEDDQMDDEIDEDEQMGKAFDSEQVVIKDTWFDLTRKWTEGDILRHISPVKGVLRLIHEERITAKTGNLPPGPDTTDALRTLSSAI</sequence>
<evidence type="ECO:0000313" key="2">
    <source>
        <dbReference type="Proteomes" id="UP000790377"/>
    </source>
</evidence>
<dbReference type="EMBL" id="MU269041">
    <property type="protein sequence ID" value="KAH7903335.1"/>
    <property type="molecule type" value="Genomic_DNA"/>
</dbReference>
<proteinExistence type="predicted"/>
<comment type="caution">
    <text evidence="1">The sequence shown here is derived from an EMBL/GenBank/DDBJ whole genome shotgun (WGS) entry which is preliminary data.</text>
</comment>
<keyword evidence="2" id="KW-1185">Reference proteome</keyword>
<protein>
    <submittedName>
        <fullName evidence="1">Uncharacterized protein</fullName>
    </submittedName>
</protein>
<gene>
    <name evidence="1" type="ORF">BJ138DRAFT_1107760</name>
</gene>
<name>A0ACB7ZQH6_9AGAM</name>
<accession>A0ACB7ZQH6</accession>
<organism evidence="1 2">
    <name type="scientific">Hygrophoropsis aurantiaca</name>
    <dbReference type="NCBI Taxonomy" id="72124"/>
    <lineage>
        <taxon>Eukaryota</taxon>
        <taxon>Fungi</taxon>
        <taxon>Dikarya</taxon>
        <taxon>Basidiomycota</taxon>
        <taxon>Agaricomycotina</taxon>
        <taxon>Agaricomycetes</taxon>
        <taxon>Agaricomycetidae</taxon>
        <taxon>Boletales</taxon>
        <taxon>Coniophorineae</taxon>
        <taxon>Hygrophoropsidaceae</taxon>
        <taxon>Hygrophoropsis</taxon>
    </lineage>
</organism>
<evidence type="ECO:0000313" key="1">
    <source>
        <dbReference type="EMBL" id="KAH7903335.1"/>
    </source>
</evidence>
<reference evidence="1" key="1">
    <citation type="journal article" date="2021" name="New Phytol.">
        <title>Evolutionary innovations through gain and loss of genes in the ectomycorrhizal Boletales.</title>
        <authorList>
            <person name="Wu G."/>
            <person name="Miyauchi S."/>
            <person name="Morin E."/>
            <person name="Kuo A."/>
            <person name="Drula E."/>
            <person name="Varga T."/>
            <person name="Kohler A."/>
            <person name="Feng B."/>
            <person name="Cao Y."/>
            <person name="Lipzen A."/>
            <person name="Daum C."/>
            <person name="Hundley H."/>
            <person name="Pangilinan J."/>
            <person name="Johnson J."/>
            <person name="Barry K."/>
            <person name="LaButti K."/>
            <person name="Ng V."/>
            <person name="Ahrendt S."/>
            <person name="Min B."/>
            <person name="Choi I.G."/>
            <person name="Park H."/>
            <person name="Plett J.M."/>
            <person name="Magnuson J."/>
            <person name="Spatafora J.W."/>
            <person name="Nagy L.G."/>
            <person name="Henrissat B."/>
            <person name="Grigoriev I.V."/>
            <person name="Yang Z.L."/>
            <person name="Xu J."/>
            <person name="Martin F.M."/>
        </authorList>
    </citation>
    <scope>NUCLEOTIDE SEQUENCE</scope>
    <source>
        <strain evidence="1">ATCC 28755</strain>
    </source>
</reference>